<gene>
    <name evidence="8" type="ORF">JQ615_15780</name>
</gene>
<dbReference type="Pfam" id="PF00589">
    <property type="entry name" value="Phage_integrase"/>
    <property type="match status" value="1"/>
</dbReference>
<name>A0ABS5FJB6_9BRAD</name>
<dbReference type="Proteomes" id="UP001315278">
    <property type="component" value="Unassembled WGS sequence"/>
</dbReference>
<evidence type="ECO:0000256" key="2">
    <source>
        <dbReference type="ARBA" id="ARBA00022908"/>
    </source>
</evidence>
<evidence type="ECO:0000259" key="6">
    <source>
        <dbReference type="PROSITE" id="PS51898"/>
    </source>
</evidence>
<dbReference type="CDD" id="cd00796">
    <property type="entry name" value="INT_Rci_Hp1_C"/>
    <property type="match status" value="1"/>
</dbReference>
<evidence type="ECO:0000256" key="1">
    <source>
        <dbReference type="ARBA" id="ARBA00008857"/>
    </source>
</evidence>
<keyword evidence="4" id="KW-0233">DNA recombination</keyword>
<evidence type="ECO:0000313" key="8">
    <source>
        <dbReference type="EMBL" id="MBR0796856.1"/>
    </source>
</evidence>
<reference evidence="9" key="1">
    <citation type="journal article" date="2021" name="ISME J.">
        <title>Evolutionary origin and ecological implication of a unique nif island in free-living Bradyrhizobium lineages.</title>
        <authorList>
            <person name="Tao J."/>
        </authorList>
    </citation>
    <scope>NUCLEOTIDE SEQUENCE [LARGE SCALE GENOMIC DNA]</scope>
    <source>
        <strain evidence="9">SZCCT0434</strain>
    </source>
</reference>
<feature type="domain" description="Tyr recombinase" evidence="6">
    <location>
        <begin position="205"/>
        <end position="400"/>
    </location>
</feature>
<accession>A0ABS5FJB6</accession>
<dbReference type="Gene3D" id="1.10.443.10">
    <property type="entry name" value="Intergrase catalytic core"/>
    <property type="match status" value="1"/>
</dbReference>
<dbReference type="PANTHER" id="PTHR30629">
    <property type="entry name" value="PROPHAGE INTEGRASE"/>
    <property type="match status" value="1"/>
</dbReference>
<dbReference type="Gene3D" id="3.30.160.390">
    <property type="entry name" value="Integrase, DNA-binding domain"/>
    <property type="match status" value="1"/>
</dbReference>
<dbReference type="InterPro" id="IPR044068">
    <property type="entry name" value="CB"/>
</dbReference>
<comment type="caution">
    <text evidence="8">The sequence shown here is derived from an EMBL/GenBank/DDBJ whole genome shotgun (WGS) entry which is preliminary data.</text>
</comment>
<dbReference type="Pfam" id="PF13356">
    <property type="entry name" value="Arm-DNA-bind_3"/>
    <property type="match status" value="1"/>
</dbReference>
<dbReference type="InterPro" id="IPR025166">
    <property type="entry name" value="Integrase_DNA_bind_dom"/>
</dbReference>
<evidence type="ECO:0000256" key="5">
    <source>
        <dbReference type="PROSITE-ProRule" id="PRU01248"/>
    </source>
</evidence>
<dbReference type="RefSeq" id="WP_212493034.1">
    <property type="nucleotide sequence ID" value="NZ_JAFCJH010000014.1"/>
</dbReference>
<dbReference type="Pfam" id="PF22022">
    <property type="entry name" value="Phage_int_M"/>
    <property type="match status" value="1"/>
</dbReference>
<comment type="similarity">
    <text evidence="1">Belongs to the 'phage' integrase family.</text>
</comment>
<dbReference type="InterPro" id="IPR013762">
    <property type="entry name" value="Integrase-like_cat_sf"/>
</dbReference>
<evidence type="ECO:0000259" key="7">
    <source>
        <dbReference type="PROSITE" id="PS51900"/>
    </source>
</evidence>
<keyword evidence="2" id="KW-0229">DNA integration</keyword>
<dbReference type="PANTHER" id="PTHR30629:SF2">
    <property type="entry name" value="PROPHAGE INTEGRASE INTS-RELATED"/>
    <property type="match status" value="1"/>
</dbReference>
<dbReference type="PROSITE" id="PS51900">
    <property type="entry name" value="CB"/>
    <property type="match status" value="1"/>
</dbReference>
<evidence type="ECO:0000256" key="3">
    <source>
        <dbReference type="ARBA" id="ARBA00023125"/>
    </source>
</evidence>
<dbReference type="InterPro" id="IPR010998">
    <property type="entry name" value="Integrase_recombinase_N"/>
</dbReference>
<protein>
    <submittedName>
        <fullName evidence="8">Tyrosine-type recombinase/integrase</fullName>
    </submittedName>
</protein>
<dbReference type="InterPro" id="IPR011010">
    <property type="entry name" value="DNA_brk_join_enz"/>
</dbReference>
<organism evidence="8 9">
    <name type="scientific">Bradyrhizobium jicamae</name>
    <dbReference type="NCBI Taxonomy" id="280332"/>
    <lineage>
        <taxon>Bacteria</taxon>
        <taxon>Pseudomonadati</taxon>
        <taxon>Pseudomonadota</taxon>
        <taxon>Alphaproteobacteria</taxon>
        <taxon>Hyphomicrobiales</taxon>
        <taxon>Nitrobacteraceae</taxon>
        <taxon>Bradyrhizobium</taxon>
    </lineage>
</organism>
<evidence type="ECO:0000313" key="9">
    <source>
        <dbReference type="Proteomes" id="UP001315278"/>
    </source>
</evidence>
<dbReference type="InterPro" id="IPR038488">
    <property type="entry name" value="Integrase_DNA-bd_sf"/>
</dbReference>
<feature type="domain" description="Core-binding (CB)" evidence="7">
    <location>
        <begin position="102"/>
        <end position="183"/>
    </location>
</feature>
<dbReference type="PROSITE" id="PS51898">
    <property type="entry name" value="TYR_RECOMBINASE"/>
    <property type="match status" value="1"/>
</dbReference>
<dbReference type="Gene3D" id="1.10.150.130">
    <property type="match status" value="1"/>
</dbReference>
<dbReference type="InterPro" id="IPR053876">
    <property type="entry name" value="Phage_int_M"/>
</dbReference>
<sequence length="433" mass="48326">MLVERLTKRFVETAEPSAKVDFYYDGELPGFSLKVHPSGEKRWCVEYRPGAGGRSVIKRRMVIGSITKVTAEQARNTARKILAAVALGDDPAAARKGAREMPTFRAFVTRYLDEEASAKLKVRTIANYRIYLSKHTCPSIGSLKLDEIRTAHIARLHRRIGQTRPMTANRVVECVSSVYRYAATCGLVSRSFNPAAFVEAFREQRRERFLSTEELARLGDSIREAETTGIPWNVDTTKHNAKHIPKTRKTVIDRDAAAALRLLILIGARLREILHLRWEHVDFERGILLLPDSKTGRKTVVLNAPALSILADLARRDDFVIPGYTKGKPRADLNRPWRAVCRHARLEGVRIHDLRHTHASIGVGFGLGLPIIGKLLGHTQPATTARYAHLDNDPLRRASDKIGNRIAAAMGDALHSNSKSNVLELPHKQSSSS</sequence>
<keyword evidence="9" id="KW-1185">Reference proteome</keyword>
<keyword evidence="3 5" id="KW-0238">DNA-binding</keyword>
<dbReference type="SUPFAM" id="SSF56349">
    <property type="entry name" value="DNA breaking-rejoining enzymes"/>
    <property type="match status" value="1"/>
</dbReference>
<evidence type="ECO:0000256" key="4">
    <source>
        <dbReference type="ARBA" id="ARBA00023172"/>
    </source>
</evidence>
<dbReference type="InterPro" id="IPR050808">
    <property type="entry name" value="Phage_Integrase"/>
</dbReference>
<dbReference type="InterPro" id="IPR002104">
    <property type="entry name" value="Integrase_catalytic"/>
</dbReference>
<dbReference type="EMBL" id="JAFCJH010000014">
    <property type="protein sequence ID" value="MBR0796856.1"/>
    <property type="molecule type" value="Genomic_DNA"/>
</dbReference>
<proteinExistence type="inferred from homology"/>